<dbReference type="Pfam" id="PF00582">
    <property type="entry name" value="Usp"/>
    <property type="match status" value="1"/>
</dbReference>
<dbReference type="EMBL" id="CP046052">
    <property type="protein sequence ID" value="QGM47091.1"/>
    <property type="molecule type" value="Genomic_DNA"/>
</dbReference>
<evidence type="ECO:0000259" key="2">
    <source>
        <dbReference type="Pfam" id="PF00582"/>
    </source>
</evidence>
<dbReference type="PRINTS" id="PR01438">
    <property type="entry name" value="UNVRSLSTRESS"/>
</dbReference>
<sequence>MFAKILNANDGSETAFRSFSLAMSLAKRDGAELHMVCVEEIPYMPEFVQEVEVLDDKTARRIDKLLQQAQAMAEAEQVKLVTHVLKGHPVRDIVRLGEELKADLIVIGAVGHSALYERLIGSRADRIVQLAKCPVLVVK</sequence>
<name>A0A6B8KJ62_9HYPH</name>
<dbReference type="AlphaFoldDB" id="A0A6B8KJ62"/>
<dbReference type="PANTHER" id="PTHR46268">
    <property type="entry name" value="STRESS RESPONSE PROTEIN NHAX"/>
    <property type="match status" value="1"/>
</dbReference>
<keyword evidence="4" id="KW-1185">Reference proteome</keyword>
<dbReference type="OrthoDB" id="5564966at2"/>
<evidence type="ECO:0000313" key="3">
    <source>
        <dbReference type="EMBL" id="QGM47091.1"/>
    </source>
</evidence>
<dbReference type="RefSeq" id="WP_136497960.1">
    <property type="nucleotide sequence ID" value="NZ_CP046052.1"/>
</dbReference>
<accession>A0A6B8KJ62</accession>
<comment type="similarity">
    <text evidence="1">Belongs to the universal stress protein A family.</text>
</comment>
<dbReference type="InterPro" id="IPR006016">
    <property type="entry name" value="UspA"/>
</dbReference>
<organism evidence="3 4">
    <name type="scientific">Methylocystis heyeri</name>
    <dbReference type="NCBI Taxonomy" id="391905"/>
    <lineage>
        <taxon>Bacteria</taxon>
        <taxon>Pseudomonadati</taxon>
        <taxon>Pseudomonadota</taxon>
        <taxon>Alphaproteobacteria</taxon>
        <taxon>Hyphomicrobiales</taxon>
        <taxon>Methylocystaceae</taxon>
        <taxon>Methylocystis</taxon>
    </lineage>
</organism>
<dbReference type="KEGG" id="mhey:H2LOC_016115"/>
<dbReference type="SUPFAM" id="SSF52402">
    <property type="entry name" value="Adenine nucleotide alpha hydrolases-like"/>
    <property type="match status" value="1"/>
</dbReference>
<evidence type="ECO:0000313" key="4">
    <source>
        <dbReference type="Proteomes" id="UP000309061"/>
    </source>
</evidence>
<dbReference type="CDD" id="cd00293">
    <property type="entry name" value="USP-like"/>
    <property type="match status" value="1"/>
</dbReference>
<reference evidence="3 4" key="1">
    <citation type="submission" date="2019-11" db="EMBL/GenBank/DDBJ databases">
        <title>The genome sequence of Methylocystis heyeri.</title>
        <authorList>
            <person name="Oshkin I.Y."/>
            <person name="Miroshnikov K."/>
            <person name="Dedysh S.N."/>
        </authorList>
    </citation>
    <scope>NUCLEOTIDE SEQUENCE [LARGE SCALE GENOMIC DNA]</scope>
    <source>
        <strain evidence="3 4">H2</strain>
    </source>
</reference>
<protein>
    <submittedName>
        <fullName evidence="3">Universal stress protein</fullName>
    </submittedName>
</protein>
<dbReference type="PANTHER" id="PTHR46268:SF6">
    <property type="entry name" value="UNIVERSAL STRESS PROTEIN UP12"/>
    <property type="match status" value="1"/>
</dbReference>
<dbReference type="InterPro" id="IPR014729">
    <property type="entry name" value="Rossmann-like_a/b/a_fold"/>
</dbReference>
<dbReference type="InterPro" id="IPR006015">
    <property type="entry name" value="Universal_stress_UspA"/>
</dbReference>
<feature type="domain" description="UspA" evidence="2">
    <location>
        <begin position="1"/>
        <end position="139"/>
    </location>
</feature>
<dbReference type="Proteomes" id="UP000309061">
    <property type="component" value="Chromosome"/>
</dbReference>
<dbReference type="Gene3D" id="3.40.50.620">
    <property type="entry name" value="HUPs"/>
    <property type="match status" value="1"/>
</dbReference>
<proteinExistence type="inferred from homology"/>
<gene>
    <name evidence="3" type="ORF">H2LOC_016115</name>
</gene>
<evidence type="ECO:0000256" key="1">
    <source>
        <dbReference type="ARBA" id="ARBA00008791"/>
    </source>
</evidence>